<dbReference type="Proteomes" id="UP001141327">
    <property type="component" value="Unassembled WGS sequence"/>
</dbReference>
<sequence>MTKFHVVYTRQGGLRAAGSSGSGCEHITLGCPCAIPYFYRCRDRWIGTSPIIASVCKGRAPALPRCAGCVIVGRWVLAVFVHLARNEVWQVWQLFLVTPTMNREVLCIAALSGVSAQQTSEILGMQLLSPGPAPVVLCDTVLDRAQIISPVLPMRRTRHL</sequence>
<accession>A0ABQ8UJF1</accession>
<name>A0ABQ8UJF1_9EUKA</name>
<gene>
    <name evidence="1" type="ORF">PAPYR_4639</name>
</gene>
<comment type="caution">
    <text evidence="1">The sequence shown here is derived from an EMBL/GenBank/DDBJ whole genome shotgun (WGS) entry which is preliminary data.</text>
</comment>
<dbReference type="EMBL" id="JAPMOS010000020">
    <property type="protein sequence ID" value="KAJ4459343.1"/>
    <property type="molecule type" value="Genomic_DNA"/>
</dbReference>
<keyword evidence="2" id="KW-1185">Reference proteome</keyword>
<evidence type="ECO:0000313" key="2">
    <source>
        <dbReference type="Proteomes" id="UP001141327"/>
    </source>
</evidence>
<evidence type="ECO:0000313" key="1">
    <source>
        <dbReference type="EMBL" id="KAJ4459343.1"/>
    </source>
</evidence>
<proteinExistence type="predicted"/>
<protein>
    <submittedName>
        <fullName evidence="1">Uncharacterized protein</fullName>
    </submittedName>
</protein>
<organism evidence="1 2">
    <name type="scientific">Paratrimastix pyriformis</name>
    <dbReference type="NCBI Taxonomy" id="342808"/>
    <lineage>
        <taxon>Eukaryota</taxon>
        <taxon>Metamonada</taxon>
        <taxon>Preaxostyla</taxon>
        <taxon>Paratrimastigidae</taxon>
        <taxon>Paratrimastix</taxon>
    </lineage>
</organism>
<reference evidence="1" key="1">
    <citation type="journal article" date="2022" name="bioRxiv">
        <title>Genomics of Preaxostyla Flagellates Illuminates Evolutionary Transitions and the Path Towards Mitochondrial Loss.</title>
        <authorList>
            <person name="Novak L.V.F."/>
            <person name="Treitli S.C."/>
            <person name="Pyrih J."/>
            <person name="Halakuc P."/>
            <person name="Pipaliya S.V."/>
            <person name="Vacek V."/>
            <person name="Brzon O."/>
            <person name="Soukal P."/>
            <person name="Eme L."/>
            <person name="Dacks J.B."/>
            <person name="Karnkowska A."/>
            <person name="Elias M."/>
            <person name="Hampl V."/>
        </authorList>
    </citation>
    <scope>NUCLEOTIDE SEQUENCE</scope>
    <source>
        <strain evidence="1">RCP-MX</strain>
    </source>
</reference>